<keyword evidence="2" id="KW-1185">Reference proteome</keyword>
<dbReference type="InParanoid" id="A0A259TWW1"/>
<gene>
    <name evidence="1" type="ORF">BSZ36_04220</name>
</gene>
<dbReference type="AlphaFoldDB" id="A0A259TWW1"/>
<evidence type="ECO:0000313" key="1">
    <source>
        <dbReference type="EMBL" id="OZC02262.1"/>
    </source>
</evidence>
<evidence type="ECO:0000313" key="2">
    <source>
        <dbReference type="Proteomes" id="UP000216446"/>
    </source>
</evidence>
<evidence type="ECO:0008006" key="3">
    <source>
        <dbReference type="Google" id="ProtNLM"/>
    </source>
</evidence>
<accession>A0A259TWW1</accession>
<protein>
    <recommendedName>
        <fullName evidence="3">YqgF/RNase H-like domain-containing protein</fullName>
    </recommendedName>
</protein>
<comment type="caution">
    <text evidence="1">The sequence shown here is derived from an EMBL/GenBank/DDBJ whole genome shotgun (WGS) entry which is preliminary data.</text>
</comment>
<proteinExistence type="predicted"/>
<name>A0A259TWW1_9BACT</name>
<organism evidence="1 2">
    <name type="scientific">Rubricoccus marinus</name>
    <dbReference type="NCBI Taxonomy" id="716817"/>
    <lineage>
        <taxon>Bacteria</taxon>
        <taxon>Pseudomonadati</taxon>
        <taxon>Rhodothermota</taxon>
        <taxon>Rhodothermia</taxon>
        <taxon>Rhodothermales</taxon>
        <taxon>Rubricoccaceae</taxon>
        <taxon>Rubricoccus</taxon>
    </lineage>
</organism>
<dbReference type="Proteomes" id="UP000216446">
    <property type="component" value="Unassembled WGS sequence"/>
</dbReference>
<reference evidence="1 2" key="1">
    <citation type="submission" date="2016-11" db="EMBL/GenBank/DDBJ databases">
        <title>Study of marine rhodopsin-containing bacteria.</title>
        <authorList>
            <person name="Yoshizawa S."/>
            <person name="Kumagai Y."/>
            <person name="Kogure K."/>
        </authorList>
    </citation>
    <scope>NUCLEOTIDE SEQUENCE [LARGE SCALE GENOMIC DNA]</scope>
    <source>
        <strain evidence="1 2">SG-29</strain>
    </source>
</reference>
<dbReference type="RefSeq" id="WP_094546326.1">
    <property type="nucleotide sequence ID" value="NZ_MQWB01000001.1"/>
</dbReference>
<dbReference type="EMBL" id="MQWB01000001">
    <property type="protein sequence ID" value="OZC02262.1"/>
    <property type="molecule type" value="Genomic_DNA"/>
</dbReference>
<dbReference type="OrthoDB" id="1495259at2"/>
<sequence length="164" mass="18047">MPPSPIPPEPTLLAVDLGVRTGLAFFDARGRLLSYRSQNLGSRARLKRAAHSLLAETPELERLVLEGGGNLAELWKAAGLRRDLRVRIMDAGVWRRGLLLPRERRSGALAKEAADAYARRIITWSEAANPKGKLKHDVAEAICIGLWACVEAGWLDGVPPEVRR</sequence>